<keyword evidence="1" id="KW-0812">Transmembrane</keyword>
<keyword evidence="1" id="KW-1133">Transmembrane helix</keyword>
<organism evidence="2">
    <name type="scientific">Arundo donax</name>
    <name type="common">Giant reed</name>
    <name type="synonym">Donax arundinaceus</name>
    <dbReference type="NCBI Taxonomy" id="35708"/>
    <lineage>
        <taxon>Eukaryota</taxon>
        <taxon>Viridiplantae</taxon>
        <taxon>Streptophyta</taxon>
        <taxon>Embryophyta</taxon>
        <taxon>Tracheophyta</taxon>
        <taxon>Spermatophyta</taxon>
        <taxon>Magnoliopsida</taxon>
        <taxon>Liliopsida</taxon>
        <taxon>Poales</taxon>
        <taxon>Poaceae</taxon>
        <taxon>PACMAD clade</taxon>
        <taxon>Arundinoideae</taxon>
        <taxon>Arundineae</taxon>
        <taxon>Arundo</taxon>
    </lineage>
</organism>
<proteinExistence type="predicted"/>
<evidence type="ECO:0000313" key="2">
    <source>
        <dbReference type="EMBL" id="JAE37706.1"/>
    </source>
</evidence>
<protein>
    <submittedName>
        <fullName evidence="2">Uncharacterized protein</fullName>
    </submittedName>
</protein>
<sequence>MPLWCEDKLHGVLRAKYLIEFLVVIQLFGFSVCHKPGYSRKHGKKGNKLVSSLNWSFLIVSQLVSFSVPH</sequence>
<dbReference type="EMBL" id="GBRH01160190">
    <property type="protein sequence ID" value="JAE37706.1"/>
    <property type="molecule type" value="Transcribed_RNA"/>
</dbReference>
<reference evidence="2" key="1">
    <citation type="submission" date="2014-09" db="EMBL/GenBank/DDBJ databases">
        <authorList>
            <person name="Magalhaes I.L.F."/>
            <person name="Oliveira U."/>
            <person name="Santos F.R."/>
            <person name="Vidigal T.H.D.A."/>
            <person name="Brescovit A.D."/>
            <person name="Santos A.J."/>
        </authorList>
    </citation>
    <scope>NUCLEOTIDE SEQUENCE</scope>
    <source>
        <tissue evidence="2">Shoot tissue taken approximately 20 cm above the soil surface</tissue>
    </source>
</reference>
<feature type="transmembrane region" description="Helical" evidence="1">
    <location>
        <begin position="17"/>
        <end position="37"/>
    </location>
</feature>
<evidence type="ECO:0000256" key="1">
    <source>
        <dbReference type="SAM" id="Phobius"/>
    </source>
</evidence>
<reference evidence="2" key="2">
    <citation type="journal article" date="2015" name="Data Brief">
        <title>Shoot transcriptome of the giant reed, Arundo donax.</title>
        <authorList>
            <person name="Barrero R.A."/>
            <person name="Guerrero F.D."/>
            <person name="Moolhuijzen P."/>
            <person name="Goolsby J.A."/>
            <person name="Tidwell J."/>
            <person name="Bellgard S.E."/>
            <person name="Bellgard M.I."/>
        </authorList>
    </citation>
    <scope>NUCLEOTIDE SEQUENCE</scope>
    <source>
        <tissue evidence="2">Shoot tissue taken approximately 20 cm above the soil surface</tissue>
    </source>
</reference>
<accession>A0A0A9HS45</accession>
<dbReference type="AlphaFoldDB" id="A0A0A9HS45"/>
<keyword evidence="1" id="KW-0472">Membrane</keyword>
<name>A0A0A9HS45_ARUDO</name>